<dbReference type="Pfam" id="PF02585">
    <property type="entry name" value="PIG-L"/>
    <property type="match status" value="1"/>
</dbReference>
<feature type="domain" description="Apple" evidence="4">
    <location>
        <begin position="37"/>
        <end position="79"/>
    </location>
</feature>
<dbReference type="Gene3D" id="3.50.4.10">
    <property type="entry name" value="Hepatocyte Growth Factor"/>
    <property type="match status" value="1"/>
</dbReference>
<name>T0RQN3_SAPDV</name>
<dbReference type="InParanoid" id="T0RQN3"/>
<dbReference type="AlphaFoldDB" id="T0RQN3"/>
<evidence type="ECO:0000313" key="5">
    <source>
        <dbReference type="EMBL" id="EQC34923.1"/>
    </source>
</evidence>
<feature type="chain" id="PRO_5004584147" description="N-acetylglucosaminylphosphatidylinositol deacetylase" evidence="3">
    <location>
        <begin position="27"/>
        <end position="722"/>
    </location>
</feature>
<dbReference type="Pfam" id="PF14295">
    <property type="entry name" value="PAN_4"/>
    <property type="match status" value="2"/>
</dbReference>
<dbReference type="Gene3D" id="3.40.50.10320">
    <property type="entry name" value="LmbE-like"/>
    <property type="match status" value="1"/>
</dbReference>
<dbReference type="InterPro" id="IPR003609">
    <property type="entry name" value="Pan_app"/>
</dbReference>
<evidence type="ECO:0000313" key="6">
    <source>
        <dbReference type="Proteomes" id="UP000030762"/>
    </source>
</evidence>
<dbReference type="VEuPathDB" id="FungiDB:SDRG_07721"/>
<evidence type="ECO:0000259" key="4">
    <source>
        <dbReference type="Pfam" id="PF14295"/>
    </source>
</evidence>
<dbReference type="OMA" id="CKRDCAA"/>
<dbReference type="RefSeq" id="XP_008611795.1">
    <property type="nucleotide sequence ID" value="XM_008613573.1"/>
</dbReference>
<feature type="domain" description="Apple" evidence="4">
    <location>
        <begin position="251"/>
        <end position="278"/>
    </location>
</feature>
<dbReference type="Proteomes" id="UP000030762">
    <property type="component" value="Unassembled WGS sequence"/>
</dbReference>
<dbReference type="InterPro" id="IPR024078">
    <property type="entry name" value="LmbE-like_dom_sf"/>
</dbReference>
<dbReference type="EMBL" id="JH767153">
    <property type="protein sequence ID" value="EQC34923.1"/>
    <property type="molecule type" value="Genomic_DNA"/>
</dbReference>
<evidence type="ECO:0000256" key="3">
    <source>
        <dbReference type="SAM" id="SignalP"/>
    </source>
</evidence>
<dbReference type="OrthoDB" id="61829at2759"/>
<gene>
    <name evidence="5" type="ORF">SDRG_07721</name>
</gene>
<dbReference type="InterPro" id="IPR003737">
    <property type="entry name" value="GlcNAc_PI_deacetylase-related"/>
</dbReference>
<keyword evidence="3" id="KW-0732">Signal</keyword>
<dbReference type="EC" id="3.5.1.89" evidence="2"/>
<comment type="similarity">
    <text evidence="1">Belongs to the PIGL family.</text>
</comment>
<proteinExistence type="inferred from homology"/>
<keyword evidence="6" id="KW-1185">Reference proteome</keyword>
<dbReference type="SUPFAM" id="SSF102588">
    <property type="entry name" value="LmbE-like"/>
    <property type="match status" value="1"/>
</dbReference>
<feature type="signal peptide" evidence="3">
    <location>
        <begin position="1"/>
        <end position="26"/>
    </location>
</feature>
<dbReference type="GeneID" id="19948448"/>
<dbReference type="GO" id="GO:0000225">
    <property type="term" value="F:N-acetylglucosaminylphosphatidylinositol deacetylase activity"/>
    <property type="evidence" value="ECO:0007669"/>
    <property type="project" value="UniProtKB-EC"/>
</dbReference>
<evidence type="ECO:0000256" key="2">
    <source>
        <dbReference type="ARBA" id="ARBA00012176"/>
    </source>
</evidence>
<organism evidence="5 6">
    <name type="scientific">Saprolegnia diclina (strain VS20)</name>
    <dbReference type="NCBI Taxonomy" id="1156394"/>
    <lineage>
        <taxon>Eukaryota</taxon>
        <taxon>Sar</taxon>
        <taxon>Stramenopiles</taxon>
        <taxon>Oomycota</taxon>
        <taxon>Saprolegniomycetes</taxon>
        <taxon>Saprolegniales</taxon>
        <taxon>Saprolegniaceae</taxon>
        <taxon>Saprolegnia</taxon>
    </lineage>
</organism>
<protein>
    <recommendedName>
        <fullName evidence="2">N-acetylglucosaminylphosphatidylinositol deacetylase</fullName>
        <ecNumber evidence="2">3.5.1.89</ecNumber>
    </recommendedName>
</protein>
<sequence length="722" mass="80210">MQHHWRSPQLLVLLLFVLLLAPETHAKWTATENDTFYIGNDIKVTHQASPGACKRDCAAVVGCVLYVWEPRDGGTCLLKSHKGVQAPLPGVQAATLVHQSIDAKNLVPRGRLDHRAIEFGIDGDAPLPRVPYHYVVGAQWNVFFPRALYTAVFNASERVFDPEFTLSSDVEIPSPYAAVESIGECARIAASQDFAFFTYLPSPQLCVPVAFPNTNPNGDRAAVLRHPLAGAHVTMRYPKKVPSSFTHAAPNATSAEACLAACEAATSTCVGYHFMKGSCALVAPRPAPSDVVAGWVHQDVAHEEDVMIRMAYMPGFALTGYVERQGPKKPSRYDCGEWVEITQHTFFHYDEATGACAYFDPAPSSTNKTIQLQYTRNELLQLPGHLPTTPVLATLSAPTASACDALCLPAKDNCFATVFDAVTRECVLHTPTPDPARTLAWLAPRRLLDNLQTVTEAHFFVTAHQDDHELFMAETVLQRLNATTSKAVFVYVTAGDANETNGWWEARETGTLAASKAWVEALGLFNSRVRIETIFLAQHSVHKATIGNAVHYFLRLTEAAVEAFMLRKELAVPPVDRPSERYHRLDDIKEVLHAIMYRESNRIPTVTLATHEFKGFAADDIGVDHELHERTGEMLDEIVATSSDFGNCVARTFYYGYQRWLHPRNMSPVATRLQRHVWASVSSDMFDEHKIFYPVWLDHAQHLGRQYISRTIAANGKCKVDF</sequence>
<reference evidence="5 6" key="1">
    <citation type="submission" date="2012-04" db="EMBL/GenBank/DDBJ databases">
        <title>The Genome Sequence of Saprolegnia declina VS20.</title>
        <authorList>
            <consortium name="The Broad Institute Genome Sequencing Platform"/>
            <person name="Russ C."/>
            <person name="Nusbaum C."/>
            <person name="Tyler B."/>
            <person name="van West P."/>
            <person name="Dieguez-Uribeondo J."/>
            <person name="de Bruijn I."/>
            <person name="Tripathy S."/>
            <person name="Jiang R."/>
            <person name="Young S.K."/>
            <person name="Zeng Q."/>
            <person name="Gargeya S."/>
            <person name="Fitzgerald M."/>
            <person name="Haas B."/>
            <person name="Abouelleil A."/>
            <person name="Alvarado L."/>
            <person name="Arachchi H.M."/>
            <person name="Berlin A."/>
            <person name="Chapman S.B."/>
            <person name="Goldberg J."/>
            <person name="Griggs A."/>
            <person name="Gujja S."/>
            <person name="Hansen M."/>
            <person name="Howarth C."/>
            <person name="Imamovic A."/>
            <person name="Larimer J."/>
            <person name="McCowen C."/>
            <person name="Montmayeur A."/>
            <person name="Murphy C."/>
            <person name="Neiman D."/>
            <person name="Pearson M."/>
            <person name="Priest M."/>
            <person name="Roberts A."/>
            <person name="Saif S."/>
            <person name="Shea T."/>
            <person name="Sisk P."/>
            <person name="Sykes S."/>
            <person name="Wortman J."/>
            <person name="Nusbaum C."/>
            <person name="Birren B."/>
        </authorList>
    </citation>
    <scope>NUCLEOTIDE SEQUENCE [LARGE SCALE GENOMIC DNA]</scope>
    <source>
        <strain evidence="5 6">VS20</strain>
    </source>
</reference>
<evidence type="ECO:0000256" key="1">
    <source>
        <dbReference type="ARBA" id="ARBA00006066"/>
    </source>
</evidence>
<accession>T0RQN3</accession>